<dbReference type="EMBL" id="BMNT01000037">
    <property type="protein sequence ID" value="GGL08049.1"/>
    <property type="molecule type" value="Genomic_DNA"/>
</dbReference>
<dbReference type="PANTHER" id="PTHR34310:SF9">
    <property type="entry name" value="BLR5716 PROTEIN"/>
    <property type="match status" value="1"/>
</dbReference>
<dbReference type="Pfam" id="PF04248">
    <property type="entry name" value="NTP_transf_9"/>
    <property type="match status" value="1"/>
</dbReference>
<dbReference type="AlphaFoldDB" id="A0A917RI36"/>
<evidence type="ECO:0000259" key="1">
    <source>
        <dbReference type="Pfam" id="PF04248"/>
    </source>
</evidence>
<name>A0A917RI36_9ACTN</name>
<gene>
    <name evidence="2" type="ORF">GCM10007964_57830</name>
</gene>
<dbReference type="Gene3D" id="2.170.150.40">
    <property type="entry name" value="Domain of unknown function (DUF427)"/>
    <property type="match status" value="1"/>
</dbReference>
<dbReference type="InterPro" id="IPR007361">
    <property type="entry name" value="DUF427"/>
</dbReference>
<comment type="caution">
    <text evidence="2">The sequence shown here is derived from an EMBL/GenBank/DDBJ whole genome shotgun (WGS) entry which is preliminary data.</text>
</comment>
<reference evidence="2" key="2">
    <citation type="submission" date="2020-09" db="EMBL/GenBank/DDBJ databases">
        <authorList>
            <person name="Sun Q."/>
            <person name="Ohkuma M."/>
        </authorList>
    </citation>
    <scope>NUCLEOTIDE SEQUENCE</scope>
    <source>
        <strain evidence="2">JCM 13064</strain>
    </source>
</reference>
<dbReference type="InterPro" id="IPR038694">
    <property type="entry name" value="DUF427_sf"/>
</dbReference>
<feature type="domain" description="DUF427" evidence="1">
    <location>
        <begin position="25"/>
        <end position="116"/>
    </location>
</feature>
<evidence type="ECO:0000313" key="2">
    <source>
        <dbReference type="EMBL" id="GGL08049.1"/>
    </source>
</evidence>
<dbReference type="PANTHER" id="PTHR34310">
    <property type="entry name" value="DUF427 DOMAIN PROTEIN (AFU_ORTHOLOGUE AFUA_3G02220)"/>
    <property type="match status" value="1"/>
</dbReference>
<accession>A0A917RI36</accession>
<reference evidence="2" key="1">
    <citation type="journal article" date="2014" name="Int. J. Syst. Evol. Microbiol.">
        <title>Complete genome sequence of Corynebacterium casei LMG S-19264T (=DSM 44701T), isolated from a smear-ripened cheese.</title>
        <authorList>
            <consortium name="US DOE Joint Genome Institute (JGI-PGF)"/>
            <person name="Walter F."/>
            <person name="Albersmeier A."/>
            <person name="Kalinowski J."/>
            <person name="Ruckert C."/>
        </authorList>
    </citation>
    <scope>NUCLEOTIDE SEQUENCE</scope>
    <source>
        <strain evidence="2">JCM 13064</strain>
    </source>
</reference>
<protein>
    <recommendedName>
        <fullName evidence="1">DUF427 domain-containing protein</fullName>
    </recommendedName>
</protein>
<dbReference type="Proteomes" id="UP000645217">
    <property type="component" value="Unassembled WGS sequence"/>
</dbReference>
<sequence length="128" mass="14203">MTMIRPVATPGRDHPITIERNPARVVVMAGGRVLADSRAALTLREADYPPVLYIPRADVEMTRLERTGHATYCPYKGDASYYRLLDGGPREAEAAWSYESPYPAVAEIEGHLAFYPSRVEAIEERPAG</sequence>
<keyword evidence="3" id="KW-1185">Reference proteome</keyword>
<proteinExistence type="predicted"/>
<evidence type="ECO:0000313" key="3">
    <source>
        <dbReference type="Proteomes" id="UP000645217"/>
    </source>
</evidence>
<organism evidence="2 3">
    <name type="scientific">Sphaerisporangium melleum</name>
    <dbReference type="NCBI Taxonomy" id="321316"/>
    <lineage>
        <taxon>Bacteria</taxon>
        <taxon>Bacillati</taxon>
        <taxon>Actinomycetota</taxon>
        <taxon>Actinomycetes</taxon>
        <taxon>Streptosporangiales</taxon>
        <taxon>Streptosporangiaceae</taxon>
        <taxon>Sphaerisporangium</taxon>
    </lineage>
</organism>